<protein>
    <submittedName>
        <fullName evidence="2">Uncharacterized protein</fullName>
    </submittedName>
</protein>
<reference evidence="2 3" key="1">
    <citation type="submission" date="2018-06" db="EMBL/GenBank/DDBJ databases">
        <authorList>
            <consortium name="Pathogen Informatics"/>
            <person name="Doyle S."/>
        </authorList>
    </citation>
    <scope>NUCLEOTIDE SEQUENCE [LARGE SCALE GENOMIC DNA]</scope>
    <source>
        <strain evidence="2 3">NCTC8985</strain>
    </source>
</reference>
<dbReference type="Proteomes" id="UP000254405">
    <property type="component" value="Unassembled WGS sequence"/>
</dbReference>
<name>A0A376TNF5_ECOLX</name>
<dbReference type="Proteomes" id="UP000490727">
    <property type="component" value="Unassembled WGS sequence"/>
</dbReference>
<dbReference type="EMBL" id="WOET01000008">
    <property type="protein sequence ID" value="MUM73033.1"/>
    <property type="molecule type" value="Genomic_DNA"/>
</dbReference>
<dbReference type="EMBL" id="UGCO01000001">
    <property type="protein sequence ID" value="STI78226.1"/>
    <property type="molecule type" value="Genomic_DNA"/>
</dbReference>
<evidence type="ECO:0000313" key="4">
    <source>
        <dbReference type="Proteomes" id="UP000490727"/>
    </source>
</evidence>
<accession>A0A376TNF5</accession>
<organism evidence="2 3">
    <name type="scientific">Escherichia coli</name>
    <dbReference type="NCBI Taxonomy" id="562"/>
    <lineage>
        <taxon>Bacteria</taxon>
        <taxon>Pseudomonadati</taxon>
        <taxon>Pseudomonadota</taxon>
        <taxon>Gammaproteobacteria</taxon>
        <taxon>Enterobacterales</taxon>
        <taxon>Enterobacteriaceae</taxon>
        <taxon>Escherichia</taxon>
    </lineage>
</organism>
<sequence>MSVENEGVVYVNFRSVSQSSDRETMIFEGYETAIHSTIVTIEEYERKKIIDELVERAESIIW</sequence>
<gene>
    <name evidence="1" type="ORF">GNZ05_12800</name>
    <name evidence="2" type="ORF">NCTC8985_03547</name>
</gene>
<proteinExistence type="predicted"/>
<reference evidence="1 4" key="2">
    <citation type="submission" date="2019-11" db="EMBL/GenBank/DDBJ databases">
        <title>Whole genome sequence analysis of environmental Escherichia coli from the feces of straw-necked ibis (Threskiornis spinicollis) nesting on inland wetlands.</title>
        <authorList>
            <person name="Wyrsch E.R."/>
            <person name="Roy Chowdhury P."/>
            <person name="Wallis L."/>
            <person name="Cummins M.L."/>
            <person name="Zingali T."/>
            <person name="Brandis K.J."/>
            <person name="Djordjevic S.P."/>
        </authorList>
    </citation>
    <scope>NUCLEOTIDE SEQUENCE [LARGE SCALE GENOMIC DNA]</scope>
    <source>
        <strain evidence="1 4">IBS12</strain>
    </source>
</reference>
<evidence type="ECO:0000313" key="2">
    <source>
        <dbReference type="EMBL" id="STI78226.1"/>
    </source>
</evidence>
<dbReference type="AlphaFoldDB" id="A0A376TNF5"/>
<evidence type="ECO:0000313" key="3">
    <source>
        <dbReference type="Proteomes" id="UP000254405"/>
    </source>
</evidence>
<evidence type="ECO:0000313" key="1">
    <source>
        <dbReference type="EMBL" id="MUM73033.1"/>
    </source>
</evidence>
<dbReference type="RefSeq" id="WP_032214532.1">
    <property type="nucleotide sequence ID" value="NZ_CAXSRI010000001.1"/>
</dbReference>